<dbReference type="GO" id="GO:0007131">
    <property type="term" value="P:reciprocal meiotic recombination"/>
    <property type="evidence" value="ECO:0007669"/>
    <property type="project" value="UniProtKB-ARBA"/>
</dbReference>
<comment type="similarity">
    <text evidence="1">Belongs to the helicase family. SKI2 subfamily.</text>
</comment>
<dbReference type="FunFam" id="3.40.50.300:FF:001076">
    <property type="entry name" value="ATP-dependent DNA helicase MER3"/>
    <property type="match status" value="1"/>
</dbReference>
<feature type="non-terminal residue" evidence="14">
    <location>
        <position position="1"/>
    </location>
</feature>
<comment type="catalytic activity">
    <reaction evidence="10">
        <text>ATP + H2O = ADP + phosphate + H(+)</text>
        <dbReference type="Rhea" id="RHEA:13065"/>
        <dbReference type="ChEBI" id="CHEBI:15377"/>
        <dbReference type="ChEBI" id="CHEBI:15378"/>
        <dbReference type="ChEBI" id="CHEBI:30616"/>
        <dbReference type="ChEBI" id="CHEBI:43474"/>
        <dbReference type="ChEBI" id="CHEBI:456216"/>
        <dbReference type="EC" id="5.6.2.4"/>
    </reaction>
</comment>
<dbReference type="PROSITE" id="PS51192">
    <property type="entry name" value="HELICASE_ATP_BIND_1"/>
    <property type="match status" value="1"/>
</dbReference>
<keyword evidence="6" id="KW-0413">Isomerase</keyword>
<dbReference type="OrthoDB" id="5575at2759"/>
<reference evidence="14 15" key="1">
    <citation type="submission" date="2017-03" db="EMBL/GenBank/DDBJ databases">
        <title>Genome of the blue death feigning beetle - Asbolus verrucosus.</title>
        <authorList>
            <person name="Rider S.D."/>
        </authorList>
    </citation>
    <scope>NUCLEOTIDE SEQUENCE [LARGE SCALE GENOMIC DNA]</scope>
    <source>
        <strain evidence="14">Butters</strain>
        <tissue evidence="14">Head and leg muscle</tissue>
    </source>
</reference>
<evidence type="ECO:0000313" key="14">
    <source>
        <dbReference type="EMBL" id="RZB40049.1"/>
    </source>
</evidence>
<dbReference type="Gene3D" id="1.10.3380.10">
    <property type="entry name" value="Sec63 N-terminal domain-like domain"/>
    <property type="match status" value="1"/>
</dbReference>
<accession>A0A482VAG2</accession>
<name>A0A482VAG2_ASBVE</name>
<dbReference type="InterPro" id="IPR001650">
    <property type="entry name" value="Helicase_C-like"/>
</dbReference>
<evidence type="ECO:0000256" key="9">
    <source>
        <dbReference type="ARBA" id="ARBA00034808"/>
    </source>
</evidence>
<evidence type="ECO:0000256" key="8">
    <source>
        <dbReference type="ARBA" id="ARBA00034617"/>
    </source>
</evidence>
<keyword evidence="15" id="KW-1185">Reference proteome</keyword>
<keyword evidence="7" id="KW-0469">Meiosis</keyword>
<evidence type="ECO:0000256" key="3">
    <source>
        <dbReference type="ARBA" id="ARBA00022801"/>
    </source>
</evidence>
<evidence type="ECO:0000259" key="13">
    <source>
        <dbReference type="PROSITE" id="PS51194"/>
    </source>
</evidence>
<evidence type="ECO:0000256" key="1">
    <source>
        <dbReference type="ARBA" id="ARBA00010140"/>
    </source>
</evidence>
<dbReference type="AlphaFoldDB" id="A0A482VAG2"/>
<dbReference type="CDD" id="cd18795">
    <property type="entry name" value="SF2_C_Ski2"/>
    <property type="match status" value="1"/>
</dbReference>
<evidence type="ECO:0000313" key="15">
    <source>
        <dbReference type="Proteomes" id="UP000292052"/>
    </source>
</evidence>
<dbReference type="Gene3D" id="3.40.50.300">
    <property type="entry name" value="P-loop containing nucleotide triphosphate hydrolases"/>
    <property type="match status" value="2"/>
</dbReference>
<proteinExistence type="inferred from homology"/>
<dbReference type="GO" id="GO:0043138">
    <property type="term" value="F:3'-5' DNA helicase activity"/>
    <property type="evidence" value="ECO:0007669"/>
    <property type="project" value="UniProtKB-EC"/>
</dbReference>
<dbReference type="EMBL" id="QDEB01122892">
    <property type="protein sequence ID" value="RZB40049.1"/>
    <property type="molecule type" value="Genomic_DNA"/>
</dbReference>
<dbReference type="Pfam" id="PF00270">
    <property type="entry name" value="DEAD"/>
    <property type="match status" value="1"/>
</dbReference>
<feature type="compositionally biased region" description="Basic and acidic residues" evidence="11">
    <location>
        <begin position="858"/>
        <end position="870"/>
    </location>
</feature>
<dbReference type="SUPFAM" id="SSF52540">
    <property type="entry name" value="P-loop containing nucleoside triphosphate hydrolases"/>
    <property type="match status" value="2"/>
</dbReference>
<dbReference type="InterPro" id="IPR014001">
    <property type="entry name" value="Helicase_ATP-bd"/>
</dbReference>
<feature type="domain" description="Helicase C-terminal" evidence="13">
    <location>
        <begin position="259"/>
        <end position="447"/>
    </location>
</feature>
<feature type="domain" description="Helicase ATP-binding" evidence="12">
    <location>
        <begin position="35"/>
        <end position="228"/>
    </location>
</feature>
<dbReference type="Pfam" id="PF00271">
    <property type="entry name" value="Helicase_C"/>
    <property type="match status" value="1"/>
</dbReference>
<dbReference type="GO" id="GO:0016787">
    <property type="term" value="F:hydrolase activity"/>
    <property type="evidence" value="ECO:0007669"/>
    <property type="project" value="UniProtKB-KW"/>
</dbReference>
<protein>
    <recommendedName>
        <fullName evidence="9">DNA 3'-5' helicase</fullName>
        <ecNumber evidence="9">5.6.2.4</ecNumber>
    </recommendedName>
</protein>
<dbReference type="STRING" id="1661398.A0A482VAG2"/>
<comment type="caution">
    <text evidence="14">The sequence shown here is derived from an EMBL/GenBank/DDBJ whole genome shotgun (WGS) entry which is preliminary data.</text>
</comment>
<dbReference type="Proteomes" id="UP000292052">
    <property type="component" value="Unassembled WGS sequence"/>
</dbReference>
<dbReference type="SMART" id="SM00973">
    <property type="entry name" value="Sec63"/>
    <property type="match status" value="1"/>
</dbReference>
<sequence length="870" mass="99798">FESEDLRPIEEIPHPYQQVFAQFAGFNIIQSKILDDVLYTDNSLVVSAPTGSGKTAIFELAIIRLLIAFEKTEFANLFKIIYISPMKALCEERLVDWHKKFANFGINCISVTGDSDNVEFQNLFNHNLIITTPEKWDCLTRKWKDNKKLVQVIKLFMIDEVHLINEECRGSTLETIVCRMKTIEESVKCEQETDDDLNHKIRFVAVSATITNIEDIAEWIGKSSNAKYYKPVKLTKIVLGYPYGPHSTPFKFDLALNYKLQSLMMQYSHGKPTLIFCSTRKMVEMTAKHLLQHLTINLKPEQKQHLVEAAGTISDAKVKETLVHGVGYHHAGMLSETKRAIENLFRNSQLPVLVTTSTLAVGVNLPAHLVIIKSTKCYTSGEFRDYTETALMQMIGRAGRPQFDATATALILTTEKDRQKFEKMIGGLEPIESNLHRHLTEHLNAEMTGGEILQQILNLISKCHEFSEMFLRVNDKKCLNLLNKCRNRQTIRFPLSGKIKTVDMKINCIIQAVLGCLDICDHSILSETLKIMRNGERILLNKKPPVGGKILEQIQYLPKYKLKLEVSNKKSLTLIVSLENAVDLQERSTVNRNSFMHLLVGDSSNNILLYEKYSHSYMIEHPDVVKFIDIKQKNVEDVEAHFISEDWVGIDCTIKLVPKQDDYDNRAKITKQVNNKQKSGNNKLSDEGVTYMQKFMEMYMKCKTSLKQPSNGEIIKPVEIRKFKFAPKKLPHKRTQSEISWDSSLKDFGYLDAEQIRDKKPKNQNKISWRSPLTYSPPVKFSPKIDYIRRDQDFADSSIDEGYESRNKIMDDLHDFISPSLWENVGLINQKKNSLNQVKSPTSAEYYSQLLSQSQLKNDPEQKKEEIFSS</sequence>
<evidence type="ECO:0000259" key="12">
    <source>
        <dbReference type="PROSITE" id="PS51192"/>
    </source>
</evidence>
<gene>
    <name evidence="14" type="ORF">BDFB_004029</name>
</gene>
<evidence type="ECO:0000256" key="2">
    <source>
        <dbReference type="ARBA" id="ARBA00022741"/>
    </source>
</evidence>
<feature type="non-terminal residue" evidence="14">
    <location>
        <position position="870"/>
    </location>
</feature>
<dbReference type="PANTHER" id="PTHR47835:SF3">
    <property type="entry name" value="HELICASE FOR MEIOSIS 1"/>
    <property type="match status" value="1"/>
</dbReference>
<evidence type="ECO:0000256" key="6">
    <source>
        <dbReference type="ARBA" id="ARBA00023235"/>
    </source>
</evidence>
<keyword evidence="4 14" id="KW-0347">Helicase</keyword>
<dbReference type="Pfam" id="PF02889">
    <property type="entry name" value="Sec63"/>
    <property type="match status" value="1"/>
</dbReference>
<dbReference type="InterPro" id="IPR011545">
    <property type="entry name" value="DEAD/DEAH_box_helicase_dom"/>
</dbReference>
<keyword evidence="2" id="KW-0547">Nucleotide-binding</keyword>
<dbReference type="SMART" id="SM00487">
    <property type="entry name" value="DEXDc"/>
    <property type="match status" value="1"/>
</dbReference>
<dbReference type="InterPro" id="IPR027417">
    <property type="entry name" value="P-loop_NTPase"/>
</dbReference>
<dbReference type="InterPro" id="IPR004179">
    <property type="entry name" value="Sec63-dom"/>
</dbReference>
<dbReference type="GO" id="GO:0005524">
    <property type="term" value="F:ATP binding"/>
    <property type="evidence" value="ECO:0007669"/>
    <property type="project" value="UniProtKB-KW"/>
</dbReference>
<evidence type="ECO:0000256" key="11">
    <source>
        <dbReference type="SAM" id="MobiDB-lite"/>
    </source>
</evidence>
<dbReference type="PANTHER" id="PTHR47835">
    <property type="entry name" value="HFM1, ATP DEPENDENT DNA HELICASE HOMOLOG"/>
    <property type="match status" value="1"/>
</dbReference>
<keyword evidence="5" id="KW-0067">ATP-binding</keyword>
<dbReference type="SUPFAM" id="SSF158702">
    <property type="entry name" value="Sec63 N-terminal domain-like"/>
    <property type="match status" value="1"/>
</dbReference>
<evidence type="ECO:0000256" key="7">
    <source>
        <dbReference type="ARBA" id="ARBA00023254"/>
    </source>
</evidence>
<evidence type="ECO:0000256" key="5">
    <source>
        <dbReference type="ARBA" id="ARBA00022840"/>
    </source>
</evidence>
<evidence type="ECO:0000256" key="4">
    <source>
        <dbReference type="ARBA" id="ARBA00022806"/>
    </source>
</evidence>
<keyword evidence="3" id="KW-0378">Hydrolase</keyword>
<organism evidence="14 15">
    <name type="scientific">Asbolus verrucosus</name>
    <name type="common">Desert ironclad beetle</name>
    <dbReference type="NCBI Taxonomy" id="1661398"/>
    <lineage>
        <taxon>Eukaryota</taxon>
        <taxon>Metazoa</taxon>
        <taxon>Ecdysozoa</taxon>
        <taxon>Arthropoda</taxon>
        <taxon>Hexapoda</taxon>
        <taxon>Insecta</taxon>
        <taxon>Pterygota</taxon>
        <taxon>Neoptera</taxon>
        <taxon>Endopterygota</taxon>
        <taxon>Coleoptera</taxon>
        <taxon>Polyphaga</taxon>
        <taxon>Cucujiformia</taxon>
        <taxon>Tenebrionidae</taxon>
        <taxon>Pimeliinae</taxon>
        <taxon>Asbolus</taxon>
    </lineage>
</organism>
<evidence type="ECO:0000256" key="10">
    <source>
        <dbReference type="ARBA" id="ARBA00048988"/>
    </source>
</evidence>
<dbReference type="GO" id="GO:0003676">
    <property type="term" value="F:nucleic acid binding"/>
    <property type="evidence" value="ECO:0007669"/>
    <property type="project" value="InterPro"/>
</dbReference>
<dbReference type="SMART" id="SM00490">
    <property type="entry name" value="HELICc"/>
    <property type="match status" value="1"/>
</dbReference>
<dbReference type="InterPro" id="IPR052247">
    <property type="entry name" value="Meiotic_Crossover_Helicase"/>
</dbReference>
<dbReference type="EC" id="5.6.2.4" evidence="9"/>
<dbReference type="PROSITE" id="PS51194">
    <property type="entry name" value="HELICASE_CTER"/>
    <property type="match status" value="1"/>
</dbReference>
<comment type="catalytic activity">
    <reaction evidence="8">
        <text>Couples ATP hydrolysis with the unwinding of duplex DNA by translocating in the 3'-5' direction.</text>
        <dbReference type="EC" id="5.6.2.4"/>
    </reaction>
</comment>
<feature type="region of interest" description="Disordered" evidence="11">
    <location>
        <begin position="851"/>
        <end position="870"/>
    </location>
</feature>